<feature type="region of interest" description="Disordered" evidence="1">
    <location>
        <begin position="1"/>
        <end position="22"/>
    </location>
</feature>
<sequence>MIPEAEPTAGYGSDPNSAERERGRCATADNAVLMRAVPVHPAMTVIGIVGLPGSGKSEAAAVAREAGVPVVTMGDVIRQACRDRGFDPATHHGEMAKTLREEGGPDAIARESLPLIEDRLDDADTVVVDGIRSDVEVERFVEAFGDSFTLVEIHAPDELRAERLDLRGRDAAAEEGGESIAERDERELGFGMGAAMERADVTIVNDASLDAFRAEIERLLADGPDAVADDTTAGDTDE</sequence>
<evidence type="ECO:0000313" key="3">
    <source>
        <dbReference type="Proteomes" id="UP000011626"/>
    </source>
</evidence>
<dbReference type="AlphaFoldDB" id="M0CLJ8"/>
<dbReference type="STRING" id="797114.C475_16696"/>
<dbReference type="Gene3D" id="3.40.50.300">
    <property type="entry name" value="P-loop containing nucleotide triphosphate hydrolases"/>
    <property type="match status" value="1"/>
</dbReference>
<dbReference type="PANTHER" id="PTHR41930">
    <property type="entry name" value="UPF0200 PROTEIN MJ1399"/>
    <property type="match status" value="1"/>
</dbReference>
<dbReference type="SUPFAM" id="SSF52540">
    <property type="entry name" value="P-loop containing nucleoside triphosphate hydrolases"/>
    <property type="match status" value="1"/>
</dbReference>
<dbReference type="PANTHER" id="PTHR41930:SF1">
    <property type="entry name" value="DEPHOSPHO-COA KINASE"/>
    <property type="match status" value="1"/>
</dbReference>
<keyword evidence="2" id="KW-0418">Kinase</keyword>
<gene>
    <name evidence="2" type="ORF">C475_16696</name>
</gene>
<evidence type="ECO:0000256" key="1">
    <source>
        <dbReference type="SAM" id="MobiDB-lite"/>
    </source>
</evidence>
<protein>
    <submittedName>
        <fullName evidence="2">Adenylate kinase</fullName>
    </submittedName>
</protein>
<evidence type="ECO:0000313" key="2">
    <source>
        <dbReference type="EMBL" id="ELZ22759.1"/>
    </source>
</evidence>
<comment type="caution">
    <text evidence="2">The sequence shown here is derived from an EMBL/GenBank/DDBJ whole genome shotgun (WGS) entry which is preliminary data.</text>
</comment>
<proteinExistence type="predicted"/>
<keyword evidence="2" id="KW-0808">Transferase</keyword>
<name>M0CLJ8_9EURY</name>
<dbReference type="EMBL" id="AOIU01000035">
    <property type="protein sequence ID" value="ELZ22759.1"/>
    <property type="molecule type" value="Genomic_DNA"/>
</dbReference>
<accession>M0CLJ8</accession>
<reference evidence="2 3" key="1">
    <citation type="journal article" date="2014" name="PLoS Genet.">
        <title>Phylogenetically driven sequencing of extremely halophilic archaea reveals strategies for static and dynamic osmo-response.</title>
        <authorList>
            <person name="Becker E.A."/>
            <person name="Seitzer P.M."/>
            <person name="Tritt A."/>
            <person name="Larsen D."/>
            <person name="Krusor M."/>
            <person name="Yao A.I."/>
            <person name="Wu D."/>
            <person name="Madern D."/>
            <person name="Eisen J.A."/>
            <person name="Darling A.E."/>
            <person name="Facciotti M.T."/>
        </authorList>
    </citation>
    <scope>NUCLEOTIDE SEQUENCE [LARGE SCALE GENOMIC DNA]</scope>
    <source>
        <strain evidence="2 3">2-9-1</strain>
    </source>
</reference>
<dbReference type="InterPro" id="IPR027417">
    <property type="entry name" value="P-loop_NTPase"/>
</dbReference>
<dbReference type="eggNOG" id="arCOG01045">
    <property type="taxonomic scope" value="Archaea"/>
</dbReference>
<keyword evidence="3" id="KW-1185">Reference proteome</keyword>
<organism evidence="2 3">
    <name type="scientific">Halosimplex carlsbadense 2-9-1</name>
    <dbReference type="NCBI Taxonomy" id="797114"/>
    <lineage>
        <taxon>Archaea</taxon>
        <taxon>Methanobacteriati</taxon>
        <taxon>Methanobacteriota</taxon>
        <taxon>Stenosarchaea group</taxon>
        <taxon>Halobacteria</taxon>
        <taxon>Halobacteriales</taxon>
        <taxon>Haloarculaceae</taxon>
        <taxon>Halosimplex</taxon>
    </lineage>
</organism>
<dbReference type="Pfam" id="PF13238">
    <property type="entry name" value="AAA_18"/>
    <property type="match status" value="1"/>
</dbReference>
<dbReference type="PATRIC" id="fig|797114.5.peg.3399"/>
<dbReference type="Proteomes" id="UP000011626">
    <property type="component" value="Unassembled WGS sequence"/>
</dbReference>
<dbReference type="GO" id="GO:0016301">
    <property type="term" value="F:kinase activity"/>
    <property type="evidence" value="ECO:0007669"/>
    <property type="project" value="UniProtKB-KW"/>
</dbReference>